<dbReference type="CDD" id="cd01832">
    <property type="entry name" value="SGNH_hydrolase_like_1"/>
    <property type="match status" value="1"/>
</dbReference>
<dbReference type="InterPro" id="IPR036514">
    <property type="entry name" value="SGNH_hydro_sf"/>
</dbReference>
<dbReference type="SUPFAM" id="SSF52266">
    <property type="entry name" value="SGNH hydrolase"/>
    <property type="match status" value="1"/>
</dbReference>
<evidence type="ECO:0000313" key="4">
    <source>
        <dbReference type="Proteomes" id="UP000633509"/>
    </source>
</evidence>
<feature type="region of interest" description="Disordered" evidence="1">
    <location>
        <begin position="235"/>
        <end position="266"/>
    </location>
</feature>
<dbReference type="EMBL" id="JADBEK010000001">
    <property type="protein sequence ID" value="MBE1590849.1"/>
    <property type="molecule type" value="Genomic_DNA"/>
</dbReference>
<reference evidence="3 4" key="1">
    <citation type="submission" date="2020-10" db="EMBL/GenBank/DDBJ databases">
        <title>Sequencing the genomes of 1000 actinobacteria strains.</title>
        <authorList>
            <person name="Klenk H.-P."/>
        </authorList>
    </citation>
    <scope>NUCLEOTIDE SEQUENCE [LARGE SCALE GENOMIC DNA]</scope>
    <source>
        <strain evidence="3 4">DSM 43173</strain>
    </source>
</reference>
<gene>
    <name evidence="3" type="ORF">H4W80_009107</name>
</gene>
<proteinExistence type="predicted"/>
<evidence type="ECO:0000313" key="3">
    <source>
        <dbReference type="EMBL" id="MBE1590849.1"/>
    </source>
</evidence>
<dbReference type="PANTHER" id="PTHR43784">
    <property type="entry name" value="GDSL-LIKE LIPASE/ACYLHYDROLASE, PUTATIVE (AFU_ORTHOLOGUE AFUA_2G00820)-RELATED"/>
    <property type="match status" value="1"/>
</dbReference>
<sequence>MTYLRYVALGDSQTEGLGDGDDVTGHRGWADRLAEHLAAADPGLLYANLAVRGRQAAEIRAEQLPAALALRPDLVTVMAGMNDIIRPGFDAARVAGIVADMIDQLTASGAHVVTMTFPDIARIAPMARPLRPRLLDFNARIREAAARPGVTLLDTFPLDFTDARMWSADRLHASPAGHTRFAAAVAHALDLPGSDDTWMAPLTPLPAPGAWRAASAEVRWLAAFAGPWIGRRLRGRSSGDGRTAKRPLLTPVISGDQSMSGRSGSS</sequence>
<accession>A0ABR9MDJ3</accession>
<dbReference type="Proteomes" id="UP000633509">
    <property type="component" value="Unassembled WGS sequence"/>
</dbReference>
<keyword evidence="4" id="KW-1185">Reference proteome</keyword>
<dbReference type="Gene3D" id="3.40.50.1110">
    <property type="entry name" value="SGNH hydrolase"/>
    <property type="match status" value="1"/>
</dbReference>
<dbReference type="RefSeq" id="WP_192790656.1">
    <property type="nucleotide sequence ID" value="NZ_JADBEK010000001.1"/>
</dbReference>
<feature type="compositionally biased region" description="Polar residues" evidence="1">
    <location>
        <begin position="255"/>
        <end position="266"/>
    </location>
</feature>
<dbReference type="InterPro" id="IPR053140">
    <property type="entry name" value="GDSL_Rv0518-like"/>
</dbReference>
<dbReference type="InterPro" id="IPR013830">
    <property type="entry name" value="SGNH_hydro"/>
</dbReference>
<protein>
    <submittedName>
        <fullName evidence="3">Lysophospholipase L1-like esterase</fullName>
    </submittedName>
</protein>
<dbReference type="PANTHER" id="PTHR43784:SF2">
    <property type="entry name" value="GDSL-LIKE LIPASE_ACYLHYDROLASE, PUTATIVE (AFU_ORTHOLOGUE AFUA_2G00820)-RELATED"/>
    <property type="match status" value="1"/>
</dbReference>
<evidence type="ECO:0000259" key="2">
    <source>
        <dbReference type="Pfam" id="PF13472"/>
    </source>
</evidence>
<feature type="domain" description="SGNH hydrolase-type esterase" evidence="2">
    <location>
        <begin position="8"/>
        <end position="179"/>
    </location>
</feature>
<evidence type="ECO:0000256" key="1">
    <source>
        <dbReference type="SAM" id="MobiDB-lite"/>
    </source>
</evidence>
<organism evidence="3 4">
    <name type="scientific">Nonomuraea angiospora</name>
    <dbReference type="NCBI Taxonomy" id="46172"/>
    <lineage>
        <taxon>Bacteria</taxon>
        <taxon>Bacillati</taxon>
        <taxon>Actinomycetota</taxon>
        <taxon>Actinomycetes</taxon>
        <taxon>Streptosporangiales</taxon>
        <taxon>Streptosporangiaceae</taxon>
        <taxon>Nonomuraea</taxon>
    </lineage>
</organism>
<name>A0ABR9MDJ3_9ACTN</name>
<comment type="caution">
    <text evidence="3">The sequence shown here is derived from an EMBL/GenBank/DDBJ whole genome shotgun (WGS) entry which is preliminary data.</text>
</comment>
<dbReference type="Pfam" id="PF13472">
    <property type="entry name" value="Lipase_GDSL_2"/>
    <property type="match status" value="1"/>
</dbReference>